<keyword evidence="4" id="KW-0804">Transcription</keyword>
<evidence type="ECO:0000256" key="5">
    <source>
        <dbReference type="SAM" id="Coils"/>
    </source>
</evidence>
<evidence type="ECO:0000256" key="1">
    <source>
        <dbReference type="ARBA" id="ARBA00022491"/>
    </source>
</evidence>
<feature type="coiled-coil region" evidence="5">
    <location>
        <begin position="80"/>
        <end position="111"/>
    </location>
</feature>
<organism evidence="7 8">
    <name type="scientific">Fructobacillus cardui</name>
    <dbReference type="NCBI Taxonomy" id="2893170"/>
    <lineage>
        <taxon>Bacteria</taxon>
        <taxon>Bacillati</taxon>
        <taxon>Bacillota</taxon>
        <taxon>Bacilli</taxon>
        <taxon>Lactobacillales</taxon>
        <taxon>Lactobacillaceae</taxon>
        <taxon>Fructobacillus</taxon>
    </lineage>
</organism>
<reference evidence="7 8" key="1">
    <citation type="submission" date="2023-10" db="EMBL/GenBank/DDBJ databases">
        <authorList>
            <person name="Botero Cardona J."/>
        </authorList>
    </citation>
    <scope>NUCLEOTIDE SEQUENCE [LARGE SCALE GENOMIC DNA]</scope>
    <source>
        <strain evidence="7 8">R-82641</strain>
    </source>
</reference>
<dbReference type="SMART" id="SM00422">
    <property type="entry name" value="HTH_MERR"/>
    <property type="match status" value="1"/>
</dbReference>
<feature type="domain" description="HTH merR-type" evidence="6">
    <location>
        <begin position="3"/>
        <end position="72"/>
    </location>
</feature>
<evidence type="ECO:0000256" key="2">
    <source>
        <dbReference type="ARBA" id="ARBA00023015"/>
    </source>
</evidence>
<dbReference type="Pfam" id="PF13411">
    <property type="entry name" value="MerR_1"/>
    <property type="match status" value="1"/>
</dbReference>
<accession>A0ABN9Z051</accession>
<dbReference type="InterPro" id="IPR047057">
    <property type="entry name" value="MerR_fam"/>
</dbReference>
<sequence>MSELTMNEVSKKYNISASTIRYYEHIGLLPKIYRRKNGNRYFTDFIQNLLEMIVCLRGSGVSVDALKQYIQLTLQGDKTFNQQQEILENQLNLLKDKQRNLELSINRLNNKLKLYNPNN</sequence>
<gene>
    <name evidence="7" type="ORF">R82641_BJNNKPBH_01602</name>
</gene>
<dbReference type="PANTHER" id="PTHR30204">
    <property type="entry name" value="REDOX-CYCLING DRUG-SENSING TRANSCRIPTIONAL ACTIVATOR SOXR"/>
    <property type="match status" value="1"/>
</dbReference>
<keyword evidence="3" id="KW-0238">DNA-binding</keyword>
<comment type="caution">
    <text evidence="7">The sequence shown here is derived from an EMBL/GenBank/DDBJ whole genome shotgun (WGS) entry which is preliminary data.</text>
</comment>
<evidence type="ECO:0000256" key="3">
    <source>
        <dbReference type="ARBA" id="ARBA00023125"/>
    </source>
</evidence>
<dbReference type="CDD" id="cd01109">
    <property type="entry name" value="HTH_YyaN"/>
    <property type="match status" value="1"/>
</dbReference>
<evidence type="ECO:0000313" key="8">
    <source>
        <dbReference type="Proteomes" id="UP001314200"/>
    </source>
</evidence>
<keyword evidence="5" id="KW-0175">Coiled coil</keyword>
<dbReference type="PROSITE" id="PS50937">
    <property type="entry name" value="HTH_MERR_2"/>
    <property type="match status" value="1"/>
</dbReference>
<dbReference type="SUPFAM" id="SSF46955">
    <property type="entry name" value="Putative DNA-binding domain"/>
    <property type="match status" value="1"/>
</dbReference>
<dbReference type="InterPro" id="IPR009061">
    <property type="entry name" value="DNA-bd_dom_put_sf"/>
</dbReference>
<proteinExistence type="predicted"/>
<protein>
    <submittedName>
        <fullName evidence="7">MerR family (SoxR)</fullName>
    </submittedName>
</protein>
<dbReference type="Gene3D" id="1.10.1660.10">
    <property type="match status" value="1"/>
</dbReference>
<dbReference type="Proteomes" id="UP001314200">
    <property type="component" value="Unassembled WGS sequence"/>
</dbReference>
<name>A0ABN9Z051_9LACO</name>
<evidence type="ECO:0000313" key="7">
    <source>
        <dbReference type="EMBL" id="CAK1255145.1"/>
    </source>
</evidence>
<dbReference type="EMBL" id="CAUZLY010000025">
    <property type="protein sequence ID" value="CAK1255145.1"/>
    <property type="molecule type" value="Genomic_DNA"/>
</dbReference>
<keyword evidence="8" id="KW-1185">Reference proteome</keyword>
<dbReference type="RefSeq" id="WP_338348331.1">
    <property type="nucleotide sequence ID" value="NZ_CAUZLY010000025.1"/>
</dbReference>
<dbReference type="InterPro" id="IPR000551">
    <property type="entry name" value="MerR-type_HTH_dom"/>
</dbReference>
<dbReference type="PANTHER" id="PTHR30204:SF69">
    <property type="entry name" value="MERR-FAMILY TRANSCRIPTIONAL REGULATOR"/>
    <property type="match status" value="1"/>
</dbReference>
<keyword evidence="1" id="KW-0678">Repressor</keyword>
<evidence type="ECO:0000259" key="6">
    <source>
        <dbReference type="PROSITE" id="PS50937"/>
    </source>
</evidence>
<evidence type="ECO:0000256" key="4">
    <source>
        <dbReference type="ARBA" id="ARBA00023163"/>
    </source>
</evidence>
<keyword evidence="2" id="KW-0805">Transcription regulation</keyword>